<name>A0A0S1XDM3_THEBA</name>
<evidence type="ECO:0000256" key="2">
    <source>
        <dbReference type="ARBA" id="ARBA00023239"/>
    </source>
</evidence>
<sequence>MDLKVPLSEKDVLKLKTGNIVYLSGIIYTARDLAHRKIVDLAKRGELPFSLEGAAIYHCGPIVRKNKGEFEIVSAGPTTSTRMNRYLNEVLSLGVRGIIGKGGMIPEPFKKHSAVYFAFTGGAGSLAAKSIKKVRDVFWLDELGIPEAVWVLEVERFPLLVAIDAHGNSIYKKS</sequence>
<dbReference type="EC" id="4.2.1.2" evidence="4"/>
<dbReference type="EMBL" id="CP013050">
    <property type="protein sequence ID" value="ALM75892.1"/>
    <property type="molecule type" value="Genomic_DNA"/>
</dbReference>
<evidence type="ECO:0000259" key="3">
    <source>
        <dbReference type="Pfam" id="PF05683"/>
    </source>
</evidence>
<accession>A0A0S1XDM3</accession>
<dbReference type="Pfam" id="PF05683">
    <property type="entry name" value="Fumerase_C"/>
    <property type="match status" value="1"/>
</dbReference>
<dbReference type="InterPro" id="IPR004647">
    <property type="entry name" value="Fe-S_hydro-lyase_TtdB-typ_cat"/>
</dbReference>
<dbReference type="STRING" id="55802.TBCH5v1_1989"/>
<dbReference type="SUPFAM" id="SSF117457">
    <property type="entry name" value="FumA C-terminal domain-like"/>
    <property type="match status" value="1"/>
</dbReference>
<dbReference type="GO" id="GO:0004333">
    <property type="term" value="F:fumarate hydratase activity"/>
    <property type="evidence" value="ECO:0007669"/>
    <property type="project" value="UniProtKB-EC"/>
</dbReference>
<evidence type="ECO:0000256" key="1">
    <source>
        <dbReference type="ARBA" id="ARBA00008876"/>
    </source>
</evidence>
<gene>
    <name evidence="4" type="ORF">TBCH5v1_1989</name>
</gene>
<dbReference type="AlphaFoldDB" id="A0A0S1XDM3"/>
<dbReference type="NCBIfam" id="NF006253">
    <property type="entry name" value="PRK08395.1"/>
    <property type="match status" value="1"/>
</dbReference>
<dbReference type="Proteomes" id="UP000066042">
    <property type="component" value="Chromosome"/>
</dbReference>
<comment type="similarity">
    <text evidence="1">Belongs to the class-I fumarase family.</text>
</comment>
<proteinExistence type="inferred from homology"/>
<protein>
    <submittedName>
        <fullName evidence="4">L(+)-tartrate dehydratase</fullName>
        <ecNumber evidence="4">4.2.1.2</ecNumber>
    </submittedName>
</protein>
<dbReference type="Gene3D" id="3.20.130.10">
    <property type="entry name" value="Fe-S hydro-lyase, tartrate dehydratase beta-type, catalytic domain"/>
    <property type="match status" value="1"/>
</dbReference>
<evidence type="ECO:0000313" key="4">
    <source>
        <dbReference type="EMBL" id="ALM75892.1"/>
    </source>
</evidence>
<dbReference type="InterPro" id="IPR036660">
    <property type="entry name" value="Fe-S_hydroAse_TtdB_cat_sf"/>
</dbReference>
<reference evidence="4 5" key="1">
    <citation type="journal article" date="2016" name="Genome Announc.">
        <title>Complete genome sequence of the hyperthermophilic and piezophilic archaeon Thermococcus barophilus Ch5, capable of growth at the expense of hydrogenogenesis from carbon monoxide and formate.</title>
        <authorList>
            <person name="Oger P."/>
            <person name="Sokolova T.G."/>
            <person name="Kozhevnikova D.A."/>
            <person name="Taranov E.A."/>
            <person name="Vannier P."/>
            <person name="Lee H.S."/>
            <person name="Kwon K.K."/>
            <person name="Kang S.G."/>
            <person name="Lee J.H."/>
            <person name="Bonch-Osmolovskaya E.A."/>
            <person name="Lebedinsky A.V."/>
        </authorList>
    </citation>
    <scope>NUCLEOTIDE SEQUENCE [LARGE SCALE GENOMIC DNA]</scope>
    <source>
        <strain evidence="5">Ch5</strain>
    </source>
</reference>
<organism evidence="4 5">
    <name type="scientific">Thermococcus barophilus</name>
    <dbReference type="NCBI Taxonomy" id="55802"/>
    <lineage>
        <taxon>Archaea</taxon>
        <taxon>Methanobacteriati</taxon>
        <taxon>Methanobacteriota</taxon>
        <taxon>Thermococci</taxon>
        <taxon>Thermococcales</taxon>
        <taxon>Thermococcaceae</taxon>
        <taxon>Thermococcus</taxon>
    </lineage>
</organism>
<dbReference type="NCBIfam" id="TIGR00723">
    <property type="entry name" value="ttdB_fumA_fumB"/>
    <property type="match status" value="1"/>
</dbReference>
<dbReference type="PANTHER" id="PTHR43351">
    <property type="entry name" value="L(+)-TARTRATE DEHYDRATASE SUBUNIT BETA"/>
    <property type="match status" value="1"/>
</dbReference>
<dbReference type="PATRIC" id="fig|55802.8.peg.1969"/>
<keyword evidence="2 4" id="KW-0456">Lyase</keyword>
<evidence type="ECO:0000313" key="5">
    <source>
        <dbReference type="Proteomes" id="UP000066042"/>
    </source>
</evidence>
<dbReference type="PANTHER" id="PTHR43351:SF2">
    <property type="entry name" value="L(+)-TARTRATE DEHYDRATASE SUBUNIT BETA-RELATED"/>
    <property type="match status" value="1"/>
</dbReference>
<feature type="domain" description="Fe-S hydro-lyase tartrate dehydratase beta-type catalytic" evidence="3">
    <location>
        <begin position="2"/>
        <end position="173"/>
    </location>
</feature>